<dbReference type="EMBL" id="MK681855">
    <property type="protein sequence ID" value="QJE49087.1"/>
    <property type="molecule type" value="Genomic_DNA"/>
</dbReference>
<evidence type="ECO:0000313" key="5">
    <source>
        <dbReference type="Proteomes" id="UP000503328"/>
    </source>
</evidence>
<dbReference type="Proteomes" id="UP000503328">
    <property type="component" value="Segment"/>
</dbReference>
<dbReference type="EMBL" id="MK681856">
    <property type="protein sequence ID" value="QJE49173.1"/>
    <property type="molecule type" value="Genomic_DNA"/>
</dbReference>
<keyword evidence="3" id="KW-0240">DNA-directed RNA polymerase</keyword>
<evidence type="ECO:0000313" key="3">
    <source>
        <dbReference type="EMBL" id="UUY86215.1"/>
    </source>
</evidence>
<dbReference type="Proteomes" id="UP000501740">
    <property type="component" value="Segment"/>
</dbReference>
<evidence type="ECO:0000313" key="2">
    <source>
        <dbReference type="EMBL" id="QJE49173.1"/>
    </source>
</evidence>
<proteinExistence type="predicted"/>
<keyword evidence="3" id="KW-0804">Transcription</keyword>
<protein>
    <submittedName>
        <fullName evidence="3">DNA-directed RNA polymerase II subunit</fullName>
    </submittedName>
</protein>
<gene>
    <name evidence="1" type="ORF">LMBV_024</name>
</gene>
<evidence type="ECO:0000313" key="4">
    <source>
        <dbReference type="Proteomes" id="UP000501740"/>
    </source>
</evidence>
<name>A0A9E7PRA3_9VIRU</name>
<dbReference type="GO" id="GO:0000428">
    <property type="term" value="C:DNA-directed RNA polymerase complex"/>
    <property type="evidence" value="ECO:0007669"/>
    <property type="project" value="UniProtKB-KW"/>
</dbReference>
<dbReference type="Proteomes" id="UP001060024">
    <property type="component" value="Segment"/>
</dbReference>
<evidence type="ECO:0000313" key="6">
    <source>
        <dbReference type="Proteomes" id="UP001060024"/>
    </source>
</evidence>
<reference evidence="4 5" key="1">
    <citation type="submission" date="2019-03" db="EMBL/GenBank/DDBJ databases">
        <authorList>
            <person name="Winters A.D."/>
            <person name="Faisal M."/>
        </authorList>
    </citation>
    <scope>NUCLEOTIDE SEQUENCE [LARGE SCALE GENOMIC DNA]</scope>
    <source>
        <strain evidence="1 5">Alleghany 12-343</strain>
        <strain evidence="2 4">Pine 14-204</strain>
    </source>
</reference>
<evidence type="ECO:0000313" key="1">
    <source>
        <dbReference type="EMBL" id="QJE49087.1"/>
    </source>
</evidence>
<dbReference type="EMBL" id="MW630113">
    <property type="protein sequence ID" value="UUY86215.1"/>
    <property type="molecule type" value="Genomic_DNA"/>
</dbReference>
<organism evidence="3 6">
    <name type="scientific">Largemouth bass virus</name>
    <dbReference type="NCBI Taxonomy" id="176656"/>
    <lineage>
        <taxon>Viruses</taxon>
        <taxon>Varidnaviria</taxon>
        <taxon>Bamfordvirae</taxon>
        <taxon>Nucleocytoviricota</taxon>
        <taxon>Megaviricetes</taxon>
        <taxon>Pimascovirales</taxon>
        <taxon>Pimascovirales incertae sedis</taxon>
        <taxon>Iridoviridae</taxon>
        <taxon>Alphairidovirinae</taxon>
        <taxon>Ranavirus</taxon>
        <taxon>Ranavirus micropterus1</taxon>
        <taxon>Santee-Cooper ranavirus</taxon>
    </lineage>
</organism>
<accession>A0A9E7PRA3</accession>
<reference evidence="3" key="2">
    <citation type="submission" date="2021-02" db="EMBL/GenBank/DDBJ databases">
        <authorList>
            <person name="Chen J."/>
            <person name="Hu H."/>
            <person name="Huang J."/>
            <person name="Yan X."/>
        </authorList>
    </citation>
    <scope>NUCLEOTIDE SEQUENCE</scope>
    <source>
        <strain evidence="3">GDOU</strain>
    </source>
</reference>
<sequence length="159" mass="17974">MDPKLVENVAAMLSSRGCGSPCELKFRTWQDLGHECVNPPQGYAIWYASCPVAAPFMKRFEPEPDAVNLLIYETSITFDAVKKLAAIDNLETFPAASFQFNLAKLIPRHVLWKRLNDPGYPKGAKFYPRLLVSDPACKYHGFRRGDLVHVHPHDVYVVI</sequence>